<dbReference type="SUPFAM" id="SSF51182">
    <property type="entry name" value="RmlC-like cupins"/>
    <property type="match status" value="1"/>
</dbReference>
<dbReference type="Gene3D" id="1.10.10.60">
    <property type="entry name" value="Homeodomain-like"/>
    <property type="match status" value="2"/>
</dbReference>
<dbReference type="InterPro" id="IPR011051">
    <property type="entry name" value="RmlC_Cupin_sf"/>
</dbReference>
<dbReference type="InterPro" id="IPR020449">
    <property type="entry name" value="Tscrpt_reg_AraC-type_HTH"/>
</dbReference>
<dbReference type="GO" id="GO:0043565">
    <property type="term" value="F:sequence-specific DNA binding"/>
    <property type="evidence" value="ECO:0007669"/>
    <property type="project" value="InterPro"/>
</dbReference>
<dbReference type="Pfam" id="PF12833">
    <property type="entry name" value="HTH_18"/>
    <property type="match status" value="1"/>
</dbReference>
<dbReference type="InterPro" id="IPR018062">
    <property type="entry name" value="HTH_AraC-typ_CS"/>
</dbReference>
<organism evidence="5 6">
    <name type="scientific">Xanthomonas campestris pv. badrii</name>
    <dbReference type="NCBI Taxonomy" id="149696"/>
    <lineage>
        <taxon>Bacteria</taxon>
        <taxon>Pseudomonadati</taxon>
        <taxon>Pseudomonadota</taxon>
        <taxon>Gammaproteobacteria</taxon>
        <taxon>Lysobacterales</taxon>
        <taxon>Lysobacteraceae</taxon>
        <taxon>Xanthomonas</taxon>
    </lineage>
</organism>
<proteinExistence type="predicted"/>
<protein>
    <submittedName>
        <fullName evidence="5">AraC family transcriptional regulator</fullName>
    </submittedName>
</protein>
<keyword evidence="1" id="KW-0805">Transcription regulation</keyword>
<evidence type="ECO:0000313" key="5">
    <source>
        <dbReference type="EMBL" id="QJD69033.1"/>
    </source>
</evidence>
<reference evidence="5 6" key="2">
    <citation type="submission" date="2020-04" db="EMBL/GenBank/DDBJ databases">
        <authorList>
            <person name="Fomenkov A."/>
            <person name="Anton B.P."/>
            <person name="Roberts R.J."/>
        </authorList>
    </citation>
    <scope>NUCLEOTIDE SEQUENCE [LARGE SCALE GENOMIC DNA]</scope>
    <source>
        <strain evidence="5 6">NEB122</strain>
    </source>
</reference>
<keyword evidence="2" id="KW-0238">DNA-binding</keyword>
<dbReference type="InterPro" id="IPR009057">
    <property type="entry name" value="Homeodomain-like_sf"/>
</dbReference>
<dbReference type="PANTHER" id="PTHR46796">
    <property type="entry name" value="HTH-TYPE TRANSCRIPTIONAL ACTIVATOR RHAS-RELATED"/>
    <property type="match status" value="1"/>
</dbReference>
<dbReference type="RefSeq" id="WP_169707202.1">
    <property type="nucleotide sequence ID" value="NZ_CP051651.1"/>
</dbReference>
<dbReference type="EMBL" id="CP051651">
    <property type="protein sequence ID" value="QJD69033.1"/>
    <property type="molecule type" value="Genomic_DNA"/>
</dbReference>
<evidence type="ECO:0000313" key="6">
    <source>
        <dbReference type="Proteomes" id="UP000503498"/>
    </source>
</evidence>
<keyword evidence="3" id="KW-0804">Transcription</keyword>
<evidence type="ECO:0000256" key="3">
    <source>
        <dbReference type="ARBA" id="ARBA00023163"/>
    </source>
</evidence>
<dbReference type="PANTHER" id="PTHR46796:SF13">
    <property type="entry name" value="HTH-TYPE TRANSCRIPTIONAL ACTIVATOR RHAS"/>
    <property type="match status" value="1"/>
</dbReference>
<evidence type="ECO:0000256" key="2">
    <source>
        <dbReference type="ARBA" id="ARBA00023125"/>
    </source>
</evidence>
<gene>
    <name evidence="5" type="ORF">HG421_15880</name>
</gene>
<feature type="domain" description="HTH araC/xylS-type" evidence="4">
    <location>
        <begin position="196"/>
        <end position="297"/>
    </location>
</feature>
<sequence>MSDPIAEVVGLLQPSAPFTKQVSAAGAWRVRRSEAGRPFYCVVLEGGCRLEVEGRALLELQAGDFVLIPSARRFAMSSLEPVAADDIDPATIVIRDGRVRLGQQHGMPDWEALLGYCVFGSPDAALLTSLLPQLIHVRGEQRLLTLVQLLRDESRADRPARELILKHLLEVILLEAFRADTGTDAPPGLLRGLADDRLAVALRSMHQHPGKAWTVALLADVAALSRSVFFERFKRALGVAPMHYLLAWRIALAKKLLQETDIGIAQLAERLGYGSATAFSVAFSRHTGMSPTQYAQRKASILPGFNFPG</sequence>
<dbReference type="PRINTS" id="PR00032">
    <property type="entry name" value="HTHARAC"/>
</dbReference>
<dbReference type="InterPro" id="IPR018060">
    <property type="entry name" value="HTH_AraC"/>
</dbReference>
<evidence type="ECO:0000259" key="4">
    <source>
        <dbReference type="PROSITE" id="PS01124"/>
    </source>
</evidence>
<dbReference type="PROSITE" id="PS00041">
    <property type="entry name" value="HTH_ARAC_FAMILY_1"/>
    <property type="match status" value="1"/>
</dbReference>
<dbReference type="InterPro" id="IPR032783">
    <property type="entry name" value="AraC_lig"/>
</dbReference>
<dbReference type="PROSITE" id="PS01124">
    <property type="entry name" value="HTH_ARAC_FAMILY_2"/>
    <property type="match status" value="1"/>
</dbReference>
<dbReference type="Pfam" id="PF12852">
    <property type="entry name" value="Cupin_6"/>
    <property type="match status" value="1"/>
</dbReference>
<dbReference type="Proteomes" id="UP000503498">
    <property type="component" value="Chromosome"/>
</dbReference>
<dbReference type="SMART" id="SM00342">
    <property type="entry name" value="HTH_ARAC"/>
    <property type="match status" value="1"/>
</dbReference>
<accession>A0A7Z2VCP6</accession>
<dbReference type="SUPFAM" id="SSF46689">
    <property type="entry name" value="Homeodomain-like"/>
    <property type="match status" value="2"/>
</dbReference>
<name>A0A7Z2VCP6_XANCA</name>
<dbReference type="AlphaFoldDB" id="A0A7Z2VCP6"/>
<dbReference type="GO" id="GO:0003700">
    <property type="term" value="F:DNA-binding transcription factor activity"/>
    <property type="evidence" value="ECO:0007669"/>
    <property type="project" value="InterPro"/>
</dbReference>
<dbReference type="InterPro" id="IPR050204">
    <property type="entry name" value="AraC_XylS_family_regulators"/>
</dbReference>
<evidence type="ECO:0000256" key="1">
    <source>
        <dbReference type="ARBA" id="ARBA00023015"/>
    </source>
</evidence>
<reference evidence="5 6" key="1">
    <citation type="submission" date="2020-04" db="EMBL/GenBank/DDBJ databases">
        <title>Genome-Wide Identification of 5-Methylcytosine Sites in Bacterial Genomes By High-Throughput Sequencing of MspJI Restriction Fragments.</title>
        <authorList>
            <person name="Wu V."/>
        </authorList>
    </citation>
    <scope>NUCLEOTIDE SEQUENCE [LARGE SCALE GENOMIC DNA]</scope>
    <source>
        <strain evidence="5 6">NEB122</strain>
    </source>
</reference>